<name>A0AAX3XA69_9LACO</name>
<dbReference type="EMBL" id="CP123971">
    <property type="protein sequence ID" value="WII29170.1"/>
    <property type="molecule type" value="Genomic_DNA"/>
</dbReference>
<dbReference type="RefSeq" id="WP_284650512.1">
    <property type="nucleotide sequence ID" value="NZ_CP123971.1"/>
</dbReference>
<dbReference type="AlphaFoldDB" id="A0AAX3XA69"/>
<sequence>MNENIKNMVEELKREFPENWGDSTKGIYIYWIYDYEERSYIYKHSLENEGFGEEDFACIDFYYKGVDIEIERKYITSEYPKYVISMTDYIDYEEIKKIIEIALKHIKKIPQQF</sequence>
<gene>
    <name evidence="1" type="ORF">QFE45_03455</name>
</gene>
<protein>
    <recommendedName>
        <fullName evidence="3">CDI immunity protein domain-containing protein</fullName>
    </recommendedName>
</protein>
<accession>A0AAX3XA69</accession>
<proteinExistence type="predicted"/>
<evidence type="ECO:0008006" key="3">
    <source>
        <dbReference type="Google" id="ProtNLM"/>
    </source>
</evidence>
<evidence type="ECO:0000313" key="2">
    <source>
        <dbReference type="Proteomes" id="UP001231316"/>
    </source>
</evidence>
<dbReference type="Proteomes" id="UP001231316">
    <property type="component" value="Chromosome"/>
</dbReference>
<organism evidence="1 2">
    <name type="scientific">Ligilactobacillus salivarius</name>
    <dbReference type="NCBI Taxonomy" id="1624"/>
    <lineage>
        <taxon>Bacteria</taxon>
        <taxon>Bacillati</taxon>
        <taxon>Bacillota</taxon>
        <taxon>Bacilli</taxon>
        <taxon>Lactobacillales</taxon>
        <taxon>Lactobacillaceae</taxon>
        <taxon>Ligilactobacillus</taxon>
    </lineage>
</organism>
<evidence type="ECO:0000313" key="1">
    <source>
        <dbReference type="EMBL" id="WII29170.1"/>
    </source>
</evidence>
<reference evidence="1" key="1">
    <citation type="submission" date="2023-04" db="EMBL/GenBank/DDBJ databases">
        <title>Four porcine-derived lactic acid bacteria strains analyses and their evaluation as potential probiotics based on genomics.</title>
        <authorList>
            <person name="Niu D."/>
        </authorList>
    </citation>
    <scope>NUCLEOTIDE SEQUENCE</scope>
    <source>
        <strain evidence="1">ZSA5</strain>
    </source>
</reference>